<proteinExistence type="predicted"/>
<name>A0A2G6MTS1_9BACT</name>
<dbReference type="EMBL" id="PDTI01000003">
    <property type="protein sequence ID" value="PIE63487.1"/>
    <property type="molecule type" value="Genomic_DNA"/>
</dbReference>
<evidence type="ECO:0000313" key="1">
    <source>
        <dbReference type="EMBL" id="PIE63487.1"/>
    </source>
</evidence>
<organism evidence="1 2">
    <name type="scientific">Desulfobacter postgatei</name>
    <dbReference type="NCBI Taxonomy" id="2293"/>
    <lineage>
        <taxon>Bacteria</taxon>
        <taxon>Pseudomonadati</taxon>
        <taxon>Thermodesulfobacteriota</taxon>
        <taxon>Desulfobacteria</taxon>
        <taxon>Desulfobacterales</taxon>
        <taxon>Desulfobacteraceae</taxon>
        <taxon>Desulfobacter</taxon>
    </lineage>
</organism>
<sequence>MSDNLTILAGTTAYHHIKKNGLAPDDIDIVFGASGAAKWLCIYGLDSAIFSQWFPGRTRPLHLFGTSIGAWKFAAAAQTNCREAFERLKHAYIHQHYKGSVSAVQISRETRRIMNEFLTNQAVDEILNHPWIRIGFSAARCKGPIASKHGVVQAIGVGQAFILNAISRKLQQISFERVLFHHPRYDTGILEDNNFPTTFIPLHRKNFSKAILASGSIPMIMAGVTHIAGAPSGTYRDGGLLDYHPAFSLRPEQTGFILYPHFFTELIPGWFDKKFSKRRLKGKAVDRMILLAPSSGFVSTLPFGRIPDRQDFIRLMGRDNERISAWNNAADMCRVLGDEFVEAVESGSIRDKVRKID</sequence>
<dbReference type="AlphaFoldDB" id="A0A2G6MTS1"/>
<reference evidence="1 2" key="1">
    <citation type="submission" date="2017-10" db="EMBL/GenBank/DDBJ databases">
        <title>Novel microbial diversity and functional potential in the marine mammal oral microbiome.</title>
        <authorList>
            <person name="Dudek N.K."/>
            <person name="Sun C.L."/>
            <person name="Burstein D."/>
            <person name="Kantor R.S."/>
            <person name="Aliaga Goltsman D.S."/>
            <person name="Bik E.M."/>
            <person name="Thomas B.C."/>
            <person name="Banfield J.F."/>
            <person name="Relman D.A."/>
        </authorList>
    </citation>
    <scope>NUCLEOTIDE SEQUENCE [LARGE SCALE GENOMIC DNA]</scope>
    <source>
        <strain evidence="1">DOLJORAL78_47_202</strain>
    </source>
</reference>
<evidence type="ECO:0000313" key="2">
    <source>
        <dbReference type="Proteomes" id="UP000231203"/>
    </source>
</evidence>
<dbReference type="Proteomes" id="UP000231203">
    <property type="component" value="Unassembled WGS sequence"/>
</dbReference>
<gene>
    <name evidence="1" type="ORF">CSA25_00165</name>
</gene>
<comment type="caution">
    <text evidence="1">The sequence shown here is derived from an EMBL/GenBank/DDBJ whole genome shotgun (WGS) entry which is preliminary data.</text>
</comment>
<dbReference type="InterPro" id="IPR016035">
    <property type="entry name" value="Acyl_Trfase/lysoPLipase"/>
</dbReference>
<dbReference type="SUPFAM" id="SSF52151">
    <property type="entry name" value="FabD/lysophospholipase-like"/>
    <property type="match status" value="1"/>
</dbReference>
<protein>
    <submittedName>
        <fullName evidence="1">Uncharacterized protein</fullName>
    </submittedName>
</protein>
<accession>A0A2G6MTS1</accession>